<dbReference type="Gene3D" id="3.30.1490.10">
    <property type="match status" value="1"/>
</dbReference>
<dbReference type="GO" id="GO:1990904">
    <property type="term" value="C:ribonucleoprotein complex"/>
    <property type="evidence" value="ECO:0007669"/>
    <property type="project" value="UniProtKB-KW"/>
</dbReference>
<dbReference type="GO" id="GO:0006412">
    <property type="term" value="P:translation"/>
    <property type="evidence" value="ECO:0007669"/>
    <property type="project" value="UniProtKB-UniRule"/>
</dbReference>
<evidence type="ECO:0000256" key="7">
    <source>
        <dbReference type="ARBA" id="ARBA00046740"/>
    </source>
</evidence>
<evidence type="ECO:0000256" key="3">
    <source>
        <dbReference type="ARBA" id="ARBA00022884"/>
    </source>
</evidence>
<dbReference type="GO" id="GO:0019843">
    <property type="term" value="F:rRNA binding"/>
    <property type="evidence" value="ECO:0007669"/>
    <property type="project" value="UniProtKB-UniRule"/>
</dbReference>
<reference evidence="10 11" key="1">
    <citation type="submission" date="2015-11" db="EMBL/GenBank/DDBJ databases">
        <title>Butyribacter intestini gen. nov., sp. nov., a butyric acid-producing bacterium of the family Lachnospiraceae isolated from the human faeces.</title>
        <authorList>
            <person name="Zou Y."/>
            <person name="Xue W."/>
            <person name="Luo G."/>
            <person name="Lv M."/>
        </authorList>
    </citation>
    <scope>NUCLEOTIDE SEQUENCE [LARGE SCALE GENOMIC DNA]</scope>
    <source>
        <strain evidence="10 11">ACET-33324</strain>
    </source>
</reference>
<dbReference type="PROSITE" id="PS00053">
    <property type="entry name" value="RIBOSOMAL_S8"/>
    <property type="match status" value="1"/>
</dbReference>
<keyword evidence="5 8" id="KW-0687">Ribonucleoprotein</keyword>
<dbReference type="GO" id="GO:0005737">
    <property type="term" value="C:cytoplasm"/>
    <property type="evidence" value="ECO:0007669"/>
    <property type="project" value="UniProtKB-ARBA"/>
</dbReference>
<dbReference type="EMBL" id="LNAM01000112">
    <property type="protein sequence ID" value="KSV59605.1"/>
    <property type="molecule type" value="Genomic_DNA"/>
</dbReference>
<keyword evidence="2 8" id="KW-0699">rRNA-binding</keyword>
<dbReference type="GO" id="GO:0005840">
    <property type="term" value="C:ribosome"/>
    <property type="evidence" value="ECO:0007669"/>
    <property type="project" value="UniProtKB-KW"/>
</dbReference>
<protein>
    <recommendedName>
        <fullName evidence="6 8">Small ribosomal subunit protein uS8</fullName>
    </recommendedName>
</protein>
<comment type="subunit">
    <text evidence="7 8">Part of the 30S ribosomal subunit. Contacts proteins S5 and S12.</text>
</comment>
<evidence type="ECO:0000313" key="10">
    <source>
        <dbReference type="EMBL" id="KSV59605.1"/>
    </source>
</evidence>
<dbReference type="PANTHER" id="PTHR11758">
    <property type="entry name" value="40S RIBOSOMAL PROTEIN S15A"/>
    <property type="match status" value="1"/>
</dbReference>
<dbReference type="SUPFAM" id="SSF56047">
    <property type="entry name" value="Ribosomal protein S8"/>
    <property type="match status" value="1"/>
</dbReference>
<dbReference type="FunFam" id="3.30.1370.30:FF:000002">
    <property type="entry name" value="30S ribosomal protein S8"/>
    <property type="match status" value="1"/>
</dbReference>
<dbReference type="OrthoDB" id="9802617at2"/>
<evidence type="ECO:0000256" key="9">
    <source>
        <dbReference type="RuleBase" id="RU003660"/>
    </source>
</evidence>
<comment type="function">
    <text evidence="8">One of the primary rRNA binding proteins, it binds directly to 16S rRNA central domain where it helps coordinate assembly of the platform of the 30S subunit.</text>
</comment>
<name>A0A0V8QG98_9FIRM</name>
<dbReference type="Proteomes" id="UP000054874">
    <property type="component" value="Unassembled WGS sequence"/>
</dbReference>
<dbReference type="STRING" id="290052.ASU35_01025"/>
<dbReference type="NCBIfam" id="NF001109">
    <property type="entry name" value="PRK00136.1"/>
    <property type="match status" value="1"/>
</dbReference>
<evidence type="ECO:0000256" key="6">
    <source>
        <dbReference type="ARBA" id="ARBA00035258"/>
    </source>
</evidence>
<dbReference type="FunFam" id="3.30.1490.10:FF:000001">
    <property type="entry name" value="30S ribosomal protein S8"/>
    <property type="match status" value="1"/>
</dbReference>
<organism evidence="10 11">
    <name type="scientific">Acetivibrio ethanolgignens</name>
    <dbReference type="NCBI Taxonomy" id="290052"/>
    <lineage>
        <taxon>Bacteria</taxon>
        <taxon>Bacillati</taxon>
        <taxon>Bacillota</taxon>
        <taxon>Clostridia</taxon>
        <taxon>Eubacteriales</taxon>
        <taxon>Oscillospiraceae</taxon>
        <taxon>Acetivibrio</taxon>
    </lineage>
</organism>
<sequence length="133" mass="14415">MTMSDPIADMLTRIRNANTAKHDTVDVPASKMKVAIADILLKEGYIKSYTLEEVGGFNSIHITLKYGQDKNVKIITGLKRISKPGLRVYTSAENLPKVLGGLGTAIISTNQGVITDKEARKLGIGGEVLAFVW</sequence>
<comment type="similarity">
    <text evidence="1 8 9">Belongs to the universal ribosomal protein uS8 family.</text>
</comment>
<dbReference type="InterPro" id="IPR047863">
    <property type="entry name" value="Ribosomal_uS8_CS"/>
</dbReference>
<keyword evidence="4 8" id="KW-0689">Ribosomal protein</keyword>
<dbReference type="InterPro" id="IPR000630">
    <property type="entry name" value="Ribosomal_uS8"/>
</dbReference>
<keyword evidence="11" id="KW-1185">Reference proteome</keyword>
<evidence type="ECO:0000256" key="8">
    <source>
        <dbReference type="HAMAP-Rule" id="MF_01302"/>
    </source>
</evidence>
<gene>
    <name evidence="8" type="primary">rpsH</name>
    <name evidence="10" type="ORF">ASU35_01025</name>
</gene>
<dbReference type="Gene3D" id="3.30.1370.30">
    <property type="match status" value="1"/>
</dbReference>
<evidence type="ECO:0000256" key="1">
    <source>
        <dbReference type="ARBA" id="ARBA00006471"/>
    </source>
</evidence>
<dbReference type="InterPro" id="IPR035987">
    <property type="entry name" value="Ribosomal_uS8_sf"/>
</dbReference>
<evidence type="ECO:0000256" key="2">
    <source>
        <dbReference type="ARBA" id="ARBA00022730"/>
    </source>
</evidence>
<dbReference type="HAMAP" id="MF_01302_B">
    <property type="entry name" value="Ribosomal_uS8_B"/>
    <property type="match status" value="1"/>
</dbReference>
<dbReference type="AlphaFoldDB" id="A0A0V8QG98"/>
<dbReference type="GO" id="GO:0003735">
    <property type="term" value="F:structural constituent of ribosome"/>
    <property type="evidence" value="ECO:0007669"/>
    <property type="project" value="InterPro"/>
</dbReference>
<dbReference type="RefSeq" id="WP_058352136.1">
    <property type="nucleotide sequence ID" value="NZ_CABMMD010000112.1"/>
</dbReference>
<proteinExistence type="inferred from homology"/>
<dbReference type="Pfam" id="PF00410">
    <property type="entry name" value="Ribosomal_S8"/>
    <property type="match status" value="1"/>
</dbReference>
<comment type="caution">
    <text evidence="10">The sequence shown here is derived from an EMBL/GenBank/DDBJ whole genome shotgun (WGS) entry which is preliminary data.</text>
</comment>
<evidence type="ECO:0000313" key="11">
    <source>
        <dbReference type="Proteomes" id="UP000054874"/>
    </source>
</evidence>
<accession>A0A0V8QG98</accession>
<evidence type="ECO:0000256" key="5">
    <source>
        <dbReference type="ARBA" id="ARBA00023274"/>
    </source>
</evidence>
<evidence type="ECO:0000256" key="4">
    <source>
        <dbReference type="ARBA" id="ARBA00022980"/>
    </source>
</evidence>
<keyword evidence="3 8" id="KW-0694">RNA-binding</keyword>